<evidence type="ECO:0000256" key="4">
    <source>
        <dbReference type="ARBA" id="ARBA00023136"/>
    </source>
</evidence>
<dbReference type="GO" id="GO:0005886">
    <property type="term" value="C:plasma membrane"/>
    <property type="evidence" value="ECO:0007669"/>
    <property type="project" value="UniProtKB-SubCell"/>
</dbReference>
<dbReference type="PANTHER" id="PTHR23514:SF13">
    <property type="entry name" value="INNER MEMBRANE PROTEIN YBJJ"/>
    <property type="match status" value="1"/>
</dbReference>
<evidence type="ECO:0000256" key="1">
    <source>
        <dbReference type="ARBA" id="ARBA00004651"/>
    </source>
</evidence>
<reference evidence="7 8" key="1">
    <citation type="submission" date="2020-08" db="EMBL/GenBank/DDBJ databases">
        <title>Sequencing the genomes of 1000 actinobacteria strains.</title>
        <authorList>
            <person name="Klenk H.-P."/>
        </authorList>
    </citation>
    <scope>NUCLEOTIDE SEQUENCE [LARGE SCALE GENOMIC DNA]</scope>
    <source>
        <strain evidence="7 8">DSM 41654</strain>
    </source>
</reference>
<evidence type="ECO:0000313" key="8">
    <source>
        <dbReference type="Proteomes" id="UP000540506"/>
    </source>
</evidence>
<comment type="caution">
    <text evidence="7">The sequence shown here is derived from an EMBL/GenBank/DDBJ whole genome shotgun (WGS) entry which is preliminary data.</text>
</comment>
<dbReference type="SUPFAM" id="SSF103473">
    <property type="entry name" value="MFS general substrate transporter"/>
    <property type="match status" value="1"/>
</dbReference>
<evidence type="ECO:0000259" key="6">
    <source>
        <dbReference type="PROSITE" id="PS50850"/>
    </source>
</evidence>
<feature type="transmembrane region" description="Helical" evidence="5">
    <location>
        <begin position="326"/>
        <end position="347"/>
    </location>
</feature>
<dbReference type="Gene3D" id="1.20.1250.20">
    <property type="entry name" value="MFS general substrate transporter like domains"/>
    <property type="match status" value="2"/>
</dbReference>
<organism evidence="7 8">
    <name type="scientific">Kitasatospora kifunensis</name>
    <name type="common">Streptomyces kifunensis</name>
    <dbReference type="NCBI Taxonomy" id="58351"/>
    <lineage>
        <taxon>Bacteria</taxon>
        <taxon>Bacillati</taxon>
        <taxon>Actinomycetota</taxon>
        <taxon>Actinomycetes</taxon>
        <taxon>Kitasatosporales</taxon>
        <taxon>Streptomycetaceae</taxon>
        <taxon>Kitasatospora</taxon>
    </lineage>
</organism>
<dbReference type="InterPro" id="IPR051788">
    <property type="entry name" value="MFS_Transporter"/>
</dbReference>
<feature type="transmembrane region" description="Helical" evidence="5">
    <location>
        <begin position="188"/>
        <end position="209"/>
    </location>
</feature>
<keyword evidence="2 5" id="KW-0812">Transmembrane</keyword>
<name>A0A7W7QYE2_KITKI</name>
<feature type="transmembrane region" description="Helical" evidence="5">
    <location>
        <begin position="414"/>
        <end position="435"/>
    </location>
</feature>
<evidence type="ECO:0000256" key="2">
    <source>
        <dbReference type="ARBA" id="ARBA00022692"/>
    </source>
</evidence>
<dbReference type="InterPro" id="IPR011701">
    <property type="entry name" value="MFS"/>
</dbReference>
<evidence type="ECO:0000313" key="7">
    <source>
        <dbReference type="EMBL" id="MBB4921799.1"/>
    </source>
</evidence>
<gene>
    <name evidence="7" type="ORF">FHR34_000792</name>
</gene>
<dbReference type="InterPro" id="IPR036259">
    <property type="entry name" value="MFS_trans_sf"/>
</dbReference>
<dbReference type="EMBL" id="JACHJV010000001">
    <property type="protein sequence ID" value="MBB4921799.1"/>
    <property type="molecule type" value="Genomic_DNA"/>
</dbReference>
<feature type="transmembrane region" description="Helical" evidence="5">
    <location>
        <begin position="383"/>
        <end position="402"/>
    </location>
</feature>
<feature type="domain" description="Major facilitator superfamily (MFS) profile" evidence="6">
    <location>
        <begin position="35"/>
        <end position="467"/>
    </location>
</feature>
<feature type="transmembrane region" description="Helical" evidence="5">
    <location>
        <begin position="37"/>
        <end position="57"/>
    </location>
</feature>
<comment type="subcellular location">
    <subcellularLocation>
        <location evidence="1">Cell membrane</location>
        <topology evidence="1">Multi-pass membrane protein</topology>
    </subcellularLocation>
</comment>
<dbReference type="AlphaFoldDB" id="A0A7W7QYE2"/>
<protein>
    <submittedName>
        <fullName evidence="7">MFS family permease</fullName>
    </submittedName>
</protein>
<feature type="transmembrane region" description="Helical" evidence="5">
    <location>
        <begin position="96"/>
        <end position="115"/>
    </location>
</feature>
<feature type="transmembrane region" description="Helical" evidence="5">
    <location>
        <begin position="441"/>
        <end position="462"/>
    </location>
</feature>
<feature type="transmembrane region" description="Helical" evidence="5">
    <location>
        <begin position="288"/>
        <end position="306"/>
    </location>
</feature>
<keyword evidence="4 5" id="KW-0472">Membrane</keyword>
<feature type="transmembrane region" description="Helical" evidence="5">
    <location>
        <begin position="359"/>
        <end position="377"/>
    </location>
</feature>
<dbReference type="Pfam" id="PF07690">
    <property type="entry name" value="MFS_1"/>
    <property type="match status" value="2"/>
</dbReference>
<proteinExistence type="predicted"/>
<dbReference type="GO" id="GO:0022857">
    <property type="term" value="F:transmembrane transporter activity"/>
    <property type="evidence" value="ECO:0007669"/>
    <property type="project" value="InterPro"/>
</dbReference>
<keyword evidence="8" id="KW-1185">Reference proteome</keyword>
<dbReference type="Proteomes" id="UP000540506">
    <property type="component" value="Unassembled WGS sequence"/>
</dbReference>
<feature type="transmembrane region" description="Helical" evidence="5">
    <location>
        <begin position="69"/>
        <end position="89"/>
    </location>
</feature>
<evidence type="ECO:0000256" key="5">
    <source>
        <dbReference type="SAM" id="Phobius"/>
    </source>
</evidence>
<accession>A0A7W7QYE2</accession>
<dbReference type="PROSITE" id="PS50850">
    <property type="entry name" value="MFS"/>
    <property type="match status" value="1"/>
</dbReference>
<feature type="transmembrane region" description="Helical" evidence="5">
    <location>
        <begin position="164"/>
        <end position="182"/>
    </location>
</feature>
<feature type="transmembrane region" description="Helical" evidence="5">
    <location>
        <begin position="121"/>
        <end position="143"/>
    </location>
</feature>
<dbReference type="PANTHER" id="PTHR23514">
    <property type="entry name" value="BYPASS OF STOP CODON PROTEIN 6"/>
    <property type="match status" value="1"/>
</dbReference>
<dbReference type="InterPro" id="IPR020846">
    <property type="entry name" value="MFS_dom"/>
</dbReference>
<sequence length="475" mass="47664">MPLLNKIRRSPHPSRSFDRPAHPTGIPATRAWSRARLALTAIFAVDGFLFAAWVVRIPDIRAQVHASHAALGLALLCLSAGAVATMPLVGRLCLRFGSRPITVLALTVLSGAVLVPPHTHSVLTLGAALLLFGAGYGAANVAMNSVAVELVTELRRPVMPSFHAGYSLGGLLGAAAGGLLAGQLTASWALACSGALGVLVTAGAGAALLRDTPTAPVQAQQVAATPSGRLLPHARLLGPVRPILSDQRAALGARLGVRPSRPRTGPYLGDSGVRPAGMPGVARPARSAGQGLVVLVGLTAMCSSYGEGSLADWATLHLTDDVHASATLAAFGYAAYAFAMTAGRLAGTWLSIRLGPARLMTAGGLAAGIGMLIAALVPWTPVVLGGFVLVGLGLANLFPLAIAKAGESGGPRGVATASTLGYAGMLIGPPVIGFLADAASLPIALTTVAAASAGAAVLALVVHRPGRALPGTLPG</sequence>
<dbReference type="CDD" id="cd17393">
    <property type="entry name" value="MFS_MosC_like"/>
    <property type="match status" value="1"/>
</dbReference>
<keyword evidence="3 5" id="KW-1133">Transmembrane helix</keyword>
<evidence type="ECO:0000256" key="3">
    <source>
        <dbReference type="ARBA" id="ARBA00022989"/>
    </source>
</evidence>
<dbReference type="RefSeq" id="WP_312897108.1">
    <property type="nucleotide sequence ID" value="NZ_JACHJV010000001.1"/>
</dbReference>